<name>A0A6G1VR44_9BACT</name>
<keyword evidence="1" id="KW-0732">Signal</keyword>
<evidence type="ECO:0000256" key="1">
    <source>
        <dbReference type="SAM" id="SignalP"/>
    </source>
</evidence>
<protein>
    <recommendedName>
        <fullName evidence="2">GH29D-like beta-sandwich domain-containing protein</fullName>
    </recommendedName>
</protein>
<dbReference type="Proteomes" id="UP000477980">
    <property type="component" value="Unassembled WGS sequence"/>
</dbReference>
<feature type="signal peptide" evidence="1">
    <location>
        <begin position="1"/>
        <end position="24"/>
    </location>
</feature>
<feature type="domain" description="GH29D-like beta-sandwich" evidence="2">
    <location>
        <begin position="541"/>
        <end position="603"/>
    </location>
</feature>
<evidence type="ECO:0000313" key="3">
    <source>
        <dbReference type="EMBL" id="MQP15870.1"/>
    </source>
</evidence>
<reference evidence="3 4" key="1">
    <citation type="submission" date="2019-09" db="EMBL/GenBank/DDBJ databases">
        <title>Distinct polysaccharide growth profiles of human intestinal Prevotella copri isolates.</title>
        <authorList>
            <person name="Fehlner-Peach H."/>
            <person name="Magnabosco C."/>
            <person name="Raghavan V."/>
            <person name="Scher J.U."/>
            <person name="Tett A."/>
            <person name="Cox L.M."/>
            <person name="Gottsegen C."/>
            <person name="Watters A."/>
            <person name="Wiltshire- Gordon J.D."/>
            <person name="Segata N."/>
            <person name="Bonneau R."/>
            <person name="Littman D.R."/>
        </authorList>
    </citation>
    <scope>NUCLEOTIDE SEQUENCE [LARGE SCALE GENOMIC DNA]</scope>
    <source>
        <strain evidence="4">iAA917</strain>
    </source>
</reference>
<dbReference type="OrthoDB" id="9770276at2"/>
<dbReference type="Gene3D" id="3.80.10.10">
    <property type="entry name" value="Ribonuclease Inhibitor"/>
    <property type="match status" value="1"/>
</dbReference>
<dbReference type="RefSeq" id="WP_153089600.1">
    <property type="nucleotide sequence ID" value="NZ_VZAH01000167.1"/>
</dbReference>
<organism evidence="3 4">
    <name type="scientific">Segatella copri</name>
    <dbReference type="NCBI Taxonomy" id="165179"/>
    <lineage>
        <taxon>Bacteria</taxon>
        <taxon>Pseudomonadati</taxon>
        <taxon>Bacteroidota</taxon>
        <taxon>Bacteroidia</taxon>
        <taxon>Bacteroidales</taxon>
        <taxon>Prevotellaceae</taxon>
        <taxon>Segatella</taxon>
    </lineage>
</organism>
<feature type="chain" id="PRO_5026021892" description="GH29D-like beta-sandwich domain-containing protein" evidence="1">
    <location>
        <begin position="25"/>
        <end position="1037"/>
    </location>
</feature>
<dbReference type="EMBL" id="VZAH01000167">
    <property type="protein sequence ID" value="MQP15870.1"/>
    <property type="molecule type" value="Genomic_DNA"/>
</dbReference>
<proteinExistence type="predicted"/>
<sequence length="1037" mass="113575">MYKRLLYIFSLAFVLTSFLQPAQAAPDINIDEDVAEEPAKATAYRYWIDDDTNRKEASLNGEDIESNIDVSSLKVGVHIYHIQLKDQYGKWGSTSDIPFYTGYQNTDEKEDNSNVSPVEKIIYWIDDDFDNKVTQAYKEADISFEKDITNLAGGKHSYSLIAINSQNRAAIVAGSFYLPTTDGSDDSGEKEVTTIVSYQYWVDDDKANAKTLPYTSDDISQQIDYTQLTGGVHTLHFRLRNNEGSWSSYEYPFYTPENNPEQAETQQPITGYRYGVNGKSVTKNLTEVDNVPSLAVDIAIPSAQEFASVENYEFTTDNASKDVKVKRIGDLTYYIQFKNKAGNWGEPVFIDSLASDSTIRTAKELELQHTLGIRKLGKGDYDIAKFTIADNNGYYFGSSSNCKVMLYQDNKRLMTFTPEQMVSNKSTLLAPGTYFAIIYNQDQDGSIRLTGSKNWVNDPVFGYANHQLSISSDTPGATIRYTLDGTMPTSESAIYTAPLDMTQNTRVKAIASAEGMSDSYIQSYLVGDFDPQTCADPQVNYDGRKVTLTSSNKNADIYYTLDGSDPTTQSQLYNIDAGIAVSEAETIKAFATMDLMNDSKVITYDVPSYYDGNNKVSVKIAGNLATAFGWCGGKPQQDILNVTGNVNAADFAALAKMSNLRLLDMNAANTEGNTINEQAFAGMNIVSASLPATLTTCGKEIFANCPKLAAVIWNSNSAIPADALNGINNPNLLLYVNTKSAAPAGINNVVASGIAENVVLSTPNGETESNFFCPKAFTAQKISYTRNFTQETEVGVCQGWETIALPFDVESIKHETNGEIAPFAKGDKNAKPFWLYELSPEAGFQSAASIRANTPYIISMPNSMAYSDEYILGGKVTFSANNARVAATAASSSKNPNREFITTFEQIAKGEGIYALNVGEEYQGYRPGSIFADNYRDVKPFEAYLTTAQAAQAFSLQFGGGVTGIDNLPVKNVEGVKAWTNGSTLFILSDKARKVMVFSTMGMLMKTVAVEAGETASVNDLPSGIYIVNNKKVAIKR</sequence>
<dbReference type="Pfam" id="PF13290">
    <property type="entry name" value="CHB_HEX_C_1"/>
    <property type="match status" value="2"/>
</dbReference>
<gene>
    <name evidence="3" type="ORF">F7D25_16015</name>
</gene>
<feature type="domain" description="GH29D-like beta-sandwich" evidence="2">
    <location>
        <begin position="465"/>
        <end position="522"/>
    </location>
</feature>
<comment type="caution">
    <text evidence="3">The sequence shown here is derived from an EMBL/GenBank/DDBJ whole genome shotgun (WGS) entry which is preliminary data.</text>
</comment>
<dbReference type="AlphaFoldDB" id="A0A6G1VR44"/>
<evidence type="ECO:0000313" key="4">
    <source>
        <dbReference type="Proteomes" id="UP000477980"/>
    </source>
</evidence>
<dbReference type="InterPro" id="IPR059177">
    <property type="entry name" value="GH29D-like_dom"/>
</dbReference>
<evidence type="ECO:0000259" key="2">
    <source>
        <dbReference type="Pfam" id="PF13290"/>
    </source>
</evidence>
<accession>A0A6G1VR44</accession>
<dbReference type="InterPro" id="IPR032675">
    <property type="entry name" value="LRR_dom_sf"/>
</dbReference>